<feature type="binding site" evidence="9">
    <location>
        <position position="217"/>
    </location>
    <ligand>
        <name>Cu cation</name>
        <dbReference type="ChEBI" id="CHEBI:23378"/>
        <label>A</label>
    </ligand>
</feature>
<evidence type="ECO:0000256" key="1">
    <source>
        <dbReference type="ARBA" id="ARBA00004456"/>
    </source>
</evidence>
<dbReference type="InterPro" id="IPR016213">
    <property type="entry name" value="Polyphenol_oxidase"/>
</dbReference>
<dbReference type="Pfam" id="PF12142">
    <property type="entry name" value="PPO1_DWL"/>
    <property type="match status" value="1"/>
</dbReference>
<proteinExistence type="inferred from homology"/>
<protein>
    <submittedName>
        <fullName evidence="14">Polyphenol oxidase</fullName>
    </submittedName>
</protein>
<evidence type="ECO:0000256" key="10">
    <source>
        <dbReference type="PIRSR" id="PIRSR000290-2"/>
    </source>
</evidence>
<dbReference type="GO" id="GO:0004097">
    <property type="term" value="F:catechol oxidase activity"/>
    <property type="evidence" value="ECO:0007669"/>
    <property type="project" value="InterPro"/>
</dbReference>
<dbReference type="AlphaFoldDB" id="A0AAD7M215"/>
<evidence type="ECO:0000256" key="6">
    <source>
        <dbReference type="ARBA" id="ARBA00023008"/>
    </source>
</evidence>
<evidence type="ECO:0000256" key="8">
    <source>
        <dbReference type="ARBA" id="ARBA00023157"/>
    </source>
</evidence>
<evidence type="ECO:0000256" key="9">
    <source>
        <dbReference type="PIRSR" id="PIRSR000290-1"/>
    </source>
</evidence>
<evidence type="ECO:0000256" key="2">
    <source>
        <dbReference type="ARBA" id="ARBA00009928"/>
    </source>
</evidence>
<comment type="cofactor">
    <cofactor evidence="9">
        <name>Cu(2+)</name>
        <dbReference type="ChEBI" id="CHEBI:29036"/>
    </cofactor>
    <text evidence="9">Binds 2 copper ions per subunit.</text>
</comment>
<evidence type="ECO:0000256" key="4">
    <source>
        <dbReference type="ARBA" id="ARBA00022784"/>
    </source>
</evidence>
<dbReference type="PIRSF" id="PIRSF000290">
    <property type="entry name" value="PPO_plant"/>
    <property type="match status" value="1"/>
</dbReference>
<organism evidence="14 15">
    <name type="scientific">Quillaja saponaria</name>
    <name type="common">Soap bark tree</name>
    <dbReference type="NCBI Taxonomy" id="32244"/>
    <lineage>
        <taxon>Eukaryota</taxon>
        <taxon>Viridiplantae</taxon>
        <taxon>Streptophyta</taxon>
        <taxon>Embryophyta</taxon>
        <taxon>Tracheophyta</taxon>
        <taxon>Spermatophyta</taxon>
        <taxon>Magnoliopsida</taxon>
        <taxon>eudicotyledons</taxon>
        <taxon>Gunneridae</taxon>
        <taxon>Pentapetalae</taxon>
        <taxon>rosids</taxon>
        <taxon>fabids</taxon>
        <taxon>Fabales</taxon>
        <taxon>Quillajaceae</taxon>
        <taxon>Quillaja</taxon>
    </lineage>
</organism>
<feature type="binding site" evidence="9">
    <location>
        <position position="348"/>
    </location>
    <ligand>
        <name>Cu cation</name>
        <dbReference type="ChEBI" id="CHEBI:23378"/>
        <label>B</label>
    </ligand>
</feature>
<name>A0AAD7M215_QUISA</name>
<keyword evidence="3 9" id="KW-0479">Metal-binding</keyword>
<dbReference type="GO" id="GO:0046148">
    <property type="term" value="P:pigment biosynthetic process"/>
    <property type="evidence" value="ECO:0007669"/>
    <property type="project" value="InterPro"/>
</dbReference>
<comment type="caution">
    <text evidence="14">The sequence shown here is derived from an EMBL/GenBank/DDBJ whole genome shotgun (WGS) entry which is preliminary data.</text>
</comment>
<keyword evidence="8 10" id="KW-1015">Disulfide bond</keyword>
<dbReference type="Gene3D" id="1.10.1280.10">
    <property type="entry name" value="Di-copper center containing domain from catechol oxidase"/>
    <property type="match status" value="1"/>
</dbReference>
<reference evidence="14" key="1">
    <citation type="journal article" date="2023" name="Science">
        <title>Elucidation of the pathway for biosynthesis of saponin adjuvants from the soapbark tree.</title>
        <authorList>
            <person name="Reed J."/>
            <person name="Orme A."/>
            <person name="El-Demerdash A."/>
            <person name="Owen C."/>
            <person name="Martin L.B.B."/>
            <person name="Misra R.C."/>
            <person name="Kikuchi S."/>
            <person name="Rejzek M."/>
            <person name="Martin A.C."/>
            <person name="Harkess A."/>
            <person name="Leebens-Mack J."/>
            <person name="Louveau T."/>
            <person name="Stephenson M.J."/>
            <person name="Osbourn A."/>
        </authorList>
    </citation>
    <scope>NUCLEOTIDE SEQUENCE</scope>
    <source>
        <strain evidence="14">S10</strain>
    </source>
</reference>
<dbReference type="PANTHER" id="PTHR11474:SF76">
    <property type="entry name" value="SHKT DOMAIN-CONTAINING PROTEIN"/>
    <property type="match status" value="1"/>
</dbReference>
<dbReference type="InterPro" id="IPR008922">
    <property type="entry name" value="Di-copper_centre_dom_sf"/>
</dbReference>
<evidence type="ECO:0000313" key="14">
    <source>
        <dbReference type="EMBL" id="KAJ7968510.1"/>
    </source>
</evidence>
<keyword evidence="7" id="KW-0793">Thylakoid</keyword>
<dbReference type="PROSITE" id="PS00498">
    <property type="entry name" value="TYROSINASE_2"/>
    <property type="match status" value="1"/>
</dbReference>
<dbReference type="Proteomes" id="UP001163823">
    <property type="component" value="Chromosome 5"/>
</dbReference>
<dbReference type="InterPro" id="IPR022740">
    <property type="entry name" value="Polyphenol_oxidase_C"/>
</dbReference>
<keyword evidence="5" id="KW-0560">Oxidoreductase</keyword>
<evidence type="ECO:0000256" key="11">
    <source>
        <dbReference type="PIRSR" id="PIRSR000290-3"/>
    </source>
</evidence>
<dbReference type="InterPro" id="IPR002227">
    <property type="entry name" value="Tyrosinase_Cu-bd"/>
</dbReference>
<keyword evidence="6 9" id="KW-0186">Copper</keyword>
<comment type="subcellular location">
    <subcellularLocation>
        <location evidence="1">Plastid</location>
        <location evidence="1">Chloroplast thylakoid lumen</location>
    </subcellularLocation>
</comment>
<evidence type="ECO:0000313" key="15">
    <source>
        <dbReference type="Proteomes" id="UP001163823"/>
    </source>
</evidence>
<feature type="domain" description="Tyrosinase copper-binding" evidence="13">
    <location>
        <begin position="375"/>
        <end position="386"/>
    </location>
</feature>
<evidence type="ECO:0000256" key="3">
    <source>
        <dbReference type="ARBA" id="ARBA00022723"/>
    </source>
</evidence>
<feature type="disulfide bond" evidence="10">
    <location>
        <begin position="134"/>
        <end position="197"/>
    </location>
</feature>
<feature type="cross-link" description="2'-(S-cysteinyl)-histidine (Cys-His)" evidence="11">
    <location>
        <begin position="200"/>
        <end position="217"/>
    </location>
</feature>
<feature type="binding site" evidence="9">
    <location>
        <position position="226"/>
    </location>
    <ligand>
        <name>Cu cation</name>
        <dbReference type="ChEBI" id="CHEBI:23378"/>
        <label>A</label>
    </ligand>
</feature>
<dbReference type="GO" id="GO:0046872">
    <property type="term" value="F:metal ion binding"/>
    <property type="evidence" value="ECO:0007669"/>
    <property type="project" value="UniProtKB-KW"/>
</dbReference>
<dbReference type="PANTHER" id="PTHR11474">
    <property type="entry name" value="TYROSINASE FAMILY MEMBER"/>
    <property type="match status" value="1"/>
</dbReference>
<feature type="compositionally biased region" description="Polar residues" evidence="12">
    <location>
        <begin position="1"/>
        <end position="15"/>
    </location>
</feature>
<feature type="disulfide bond" evidence="10">
    <location>
        <begin position="120"/>
        <end position="135"/>
    </location>
</feature>
<feature type="region of interest" description="Disordered" evidence="12">
    <location>
        <begin position="1"/>
        <end position="24"/>
    </location>
</feature>
<accession>A0AAD7M215</accession>
<feature type="binding site" evidence="9">
    <location>
        <position position="196"/>
    </location>
    <ligand>
        <name>Cu cation</name>
        <dbReference type="ChEBI" id="CHEBI:23378"/>
        <label>A</label>
    </ligand>
</feature>
<evidence type="ECO:0000256" key="5">
    <source>
        <dbReference type="ARBA" id="ARBA00023002"/>
    </source>
</evidence>
<keyword evidence="15" id="KW-1185">Reference proteome</keyword>
<dbReference type="GO" id="GO:0009543">
    <property type="term" value="C:chloroplast thylakoid lumen"/>
    <property type="evidence" value="ECO:0007669"/>
    <property type="project" value="UniProtKB-SubCell"/>
</dbReference>
<dbReference type="PRINTS" id="PR00092">
    <property type="entry name" value="TYROSINASE"/>
</dbReference>
<evidence type="ECO:0000256" key="7">
    <source>
        <dbReference type="ARBA" id="ARBA00023078"/>
    </source>
</evidence>
<comment type="similarity">
    <text evidence="2">Belongs to the tyrosinase family.</text>
</comment>
<dbReference type="InterPro" id="IPR022739">
    <property type="entry name" value="Polyphenol_oxidase_cen"/>
</dbReference>
<gene>
    <name evidence="14" type="ORF">O6P43_012607</name>
</gene>
<feature type="binding site" evidence="9">
    <location>
        <position position="382"/>
    </location>
    <ligand>
        <name>Cu cation</name>
        <dbReference type="ChEBI" id="CHEBI:23378"/>
        <label>B</label>
    </ligand>
</feature>
<dbReference type="SUPFAM" id="SSF48056">
    <property type="entry name" value="Di-copper centre-containing domain"/>
    <property type="match status" value="1"/>
</dbReference>
<evidence type="ECO:0000256" key="12">
    <source>
        <dbReference type="SAM" id="MobiDB-lite"/>
    </source>
</evidence>
<sequence>MASLSSPLSLITKNPSSSATTTTTSTSSLCSLFRKRSQEASKFGKPNKLYYVRRVSSCKATNGNDPKNRKIDQETNLDKFDRRDILLGLGGAGFYGATGLSNGRLLANAAPISPPDISKCGAADLPEGVAQINCCPPFSSNIIDFKLIPSNAPLRIRPAAHLVDDAYIAKLTKALDLMKALPADDPRSFKQQAAIHCAYCDGAHEQIGFPDLDFQVHDSWLFQPFHRYYLYFFEKILGKLIDDPNFAMPFWNWDSPNGMQIPAIYTNPKSSLHDSLRNANHQPPKLINLDYNGVDETISNDSIVSNNLNLMYRNLVPNARNAKQFLGSPYRAGDEPDPGAGSLENSPHGTVHVWCGDNTQPNHENMGNLYSAGNDPLFYAHHSNVDRLWTVWKTLGGKRKDFTDPDWLNSGFLFYDENANPVRVLVKDCLDSKKLGYVYQDVEIPWLQARPTPRRSKLQRAAQRLGVQKAHAAVTSRTTKFPLVLDSAISSVVKRPKKSRSKKEKEEEEEVLVIEGIEFERDTPVKFDVYVNDEDDLPSGPDKTEFAGSFVNVPHHKHKHNKNSNKHMKNMVTSLGLGLTDLLEDLEVEDDETVVVTLVPRFGKGHVSIKGIKIELED</sequence>
<evidence type="ECO:0000259" key="13">
    <source>
        <dbReference type="PROSITE" id="PS00498"/>
    </source>
</evidence>
<dbReference type="FunFam" id="1.10.1280.10:FF:000007">
    <property type="entry name" value="Polyphenol oxidase, chloroplastic"/>
    <property type="match status" value="1"/>
</dbReference>
<dbReference type="KEGG" id="qsa:O6P43_012607"/>
<dbReference type="Pfam" id="PF00264">
    <property type="entry name" value="Tyrosinase"/>
    <property type="match status" value="1"/>
</dbReference>
<dbReference type="EMBL" id="JARAOO010000005">
    <property type="protein sequence ID" value="KAJ7968510.1"/>
    <property type="molecule type" value="Genomic_DNA"/>
</dbReference>
<dbReference type="InterPro" id="IPR050316">
    <property type="entry name" value="Tyrosinase/Hemocyanin"/>
</dbReference>
<feature type="binding site" evidence="9">
    <location>
        <position position="352"/>
    </location>
    <ligand>
        <name>Cu cation</name>
        <dbReference type="ChEBI" id="CHEBI:23378"/>
        <label>B</label>
    </ligand>
</feature>
<keyword evidence="4" id="KW-0883">Thioether bond</keyword>
<dbReference type="Pfam" id="PF12143">
    <property type="entry name" value="PPO1_KFDV"/>
    <property type="match status" value="1"/>
</dbReference>